<dbReference type="EMBL" id="JADNYJ010000008">
    <property type="protein sequence ID" value="KAF8909677.1"/>
    <property type="molecule type" value="Genomic_DNA"/>
</dbReference>
<dbReference type="Proteomes" id="UP000724874">
    <property type="component" value="Unassembled WGS sequence"/>
</dbReference>
<sequence length="144" mass="16564">MITYEFLSTFLATLRIWQAYRISGLQTGLMALIFREGILYFCSVSMATVAAFILLLMSEGSFFQRLLNALTLPMSGFLTARFLLHLRRWKARSTGEEDNFLEQQQMPLVTDDPVKDASSKSIVDEFGEDPVFRERKRQSFQCEA</sequence>
<keyword evidence="3" id="KW-1185">Reference proteome</keyword>
<accession>A0A9P5NYG5</accession>
<evidence type="ECO:0000256" key="1">
    <source>
        <dbReference type="SAM" id="Phobius"/>
    </source>
</evidence>
<organism evidence="2 3">
    <name type="scientific">Gymnopilus junonius</name>
    <name type="common">Spectacular rustgill mushroom</name>
    <name type="synonym">Gymnopilus spectabilis subsp. junonius</name>
    <dbReference type="NCBI Taxonomy" id="109634"/>
    <lineage>
        <taxon>Eukaryota</taxon>
        <taxon>Fungi</taxon>
        <taxon>Dikarya</taxon>
        <taxon>Basidiomycota</taxon>
        <taxon>Agaricomycotina</taxon>
        <taxon>Agaricomycetes</taxon>
        <taxon>Agaricomycetidae</taxon>
        <taxon>Agaricales</taxon>
        <taxon>Agaricineae</taxon>
        <taxon>Hymenogastraceae</taxon>
        <taxon>Gymnopilus</taxon>
    </lineage>
</organism>
<feature type="transmembrane region" description="Helical" evidence="1">
    <location>
        <begin position="38"/>
        <end position="56"/>
    </location>
</feature>
<keyword evidence="1" id="KW-0472">Membrane</keyword>
<feature type="transmembrane region" description="Helical" evidence="1">
    <location>
        <begin position="62"/>
        <end position="84"/>
    </location>
</feature>
<proteinExistence type="predicted"/>
<name>A0A9P5NYG5_GYMJU</name>
<protein>
    <submittedName>
        <fullName evidence="2">Uncharacterized protein</fullName>
    </submittedName>
</protein>
<evidence type="ECO:0000313" key="3">
    <source>
        <dbReference type="Proteomes" id="UP000724874"/>
    </source>
</evidence>
<dbReference type="AlphaFoldDB" id="A0A9P5NYG5"/>
<dbReference type="OrthoDB" id="3267855at2759"/>
<evidence type="ECO:0000313" key="2">
    <source>
        <dbReference type="EMBL" id="KAF8909677.1"/>
    </source>
</evidence>
<comment type="caution">
    <text evidence="2">The sequence shown here is derived from an EMBL/GenBank/DDBJ whole genome shotgun (WGS) entry which is preliminary data.</text>
</comment>
<gene>
    <name evidence="2" type="ORF">CPB84DRAFT_1765163</name>
</gene>
<keyword evidence="1" id="KW-1133">Transmembrane helix</keyword>
<reference evidence="2" key="1">
    <citation type="submission" date="2020-11" db="EMBL/GenBank/DDBJ databases">
        <authorList>
            <consortium name="DOE Joint Genome Institute"/>
            <person name="Ahrendt S."/>
            <person name="Riley R."/>
            <person name="Andreopoulos W."/>
            <person name="LaButti K."/>
            <person name="Pangilinan J."/>
            <person name="Ruiz-duenas F.J."/>
            <person name="Barrasa J.M."/>
            <person name="Sanchez-Garcia M."/>
            <person name="Camarero S."/>
            <person name="Miyauchi S."/>
            <person name="Serrano A."/>
            <person name="Linde D."/>
            <person name="Babiker R."/>
            <person name="Drula E."/>
            <person name="Ayuso-Fernandez I."/>
            <person name="Pacheco R."/>
            <person name="Padilla G."/>
            <person name="Ferreira P."/>
            <person name="Barriuso J."/>
            <person name="Kellner H."/>
            <person name="Castanera R."/>
            <person name="Alfaro M."/>
            <person name="Ramirez L."/>
            <person name="Pisabarro A.G."/>
            <person name="Kuo A."/>
            <person name="Tritt A."/>
            <person name="Lipzen A."/>
            <person name="He G."/>
            <person name="Yan M."/>
            <person name="Ng V."/>
            <person name="Cullen D."/>
            <person name="Martin F."/>
            <person name="Rosso M.-N."/>
            <person name="Henrissat B."/>
            <person name="Hibbett D."/>
            <person name="Martinez A.T."/>
            <person name="Grigoriev I.V."/>
        </authorList>
    </citation>
    <scope>NUCLEOTIDE SEQUENCE</scope>
    <source>
        <strain evidence="2">AH 44721</strain>
    </source>
</reference>
<keyword evidence="1" id="KW-0812">Transmembrane</keyword>